<dbReference type="EMBL" id="JARBHB010000004">
    <property type="protein sequence ID" value="KAJ8886822.1"/>
    <property type="molecule type" value="Genomic_DNA"/>
</dbReference>
<name>A0ABQ9HRH0_9NEOP</name>
<keyword evidence="2" id="KW-1185">Reference proteome</keyword>
<sequence>MAGNAWLNSFLNIYPELTIRQAEGLSVARGQELNRDETSDESGFPLINEPGKVLTSKGSRSTHKERGENITSIGCFNAEGRYITPVLIMKGVNIKQGFCDGLLAGSDKFFSCKCPRFFGICWEGRCYSLLTQLYNSSTSTIGSLGFFFFWPSKASYNK</sequence>
<proteinExistence type="predicted"/>
<organism evidence="1 2">
    <name type="scientific">Dryococelus australis</name>
    <dbReference type="NCBI Taxonomy" id="614101"/>
    <lineage>
        <taxon>Eukaryota</taxon>
        <taxon>Metazoa</taxon>
        <taxon>Ecdysozoa</taxon>
        <taxon>Arthropoda</taxon>
        <taxon>Hexapoda</taxon>
        <taxon>Insecta</taxon>
        <taxon>Pterygota</taxon>
        <taxon>Neoptera</taxon>
        <taxon>Polyneoptera</taxon>
        <taxon>Phasmatodea</taxon>
        <taxon>Verophasmatodea</taxon>
        <taxon>Anareolatae</taxon>
        <taxon>Phasmatidae</taxon>
        <taxon>Eurycanthinae</taxon>
        <taxon>Dryococelus</taxon>
    </lineage>
</organism>
<protein>
    <submittedName>
        <fullName evidence="1">Uncharacterized protein</fullName>
    </submittedName>
</protein>
<evidence type="ECO:0000313" key="2">
    <source>
        <dbReference type="Proteomes" id="UP001159363"/>
    </source>
</evidence>
<reference evidence="1 2" key="1">
    <citation type="submission" date="2023-02" db="EMBL/GenBank/DDBJ databases">
        <title>LHISI_Scaffold_Assembly.</title>
        <authorList>
            <person name="Stuart O.P."/>
            <person name="Cleave R."/>
            <person name="Magrath M.J.L."/>
            <person name="Mikheyev A.S."/>
        </authorList>
    </citation>
    <scope>NUCLEOTIDE SEQUENCE [LARGE SCALE GENOMIC DNA]</scope>
    <source>
        <strain evidence="1">Daus_M_001</strain>
        <tissue evidence="1">Leg muscle</tissue>
    </source>
</reference>
<evidence type="ECO:0000313" key="1">
    <source>
        <dbReference type="EMBL" id="KAJ8886822.1"/>
    </source>
</evidence>
<accession>A0ABQ9HRH0</accession>
<comment type="caution">
    <text evidence="1">The sequence shown here is derived from an EMBL/GenBank/DDBJ whole genome shotgun (WGS) entry which is preliminary data.</text>
</comment>
<gene>
    <name evidence="1" type="ORF">PR048_013034</name>
</gene>
<dbReference type="Proteomes" id="UP001159363">
    <property type="component" value="Chromosome X"/>
</dbReference>